<organism evidence="3 4">
    <name type="scientific">Coniophora puteana (strain RWD-64-598)</name>
    <name type="common">Brown rot fungus</name>
    <dbReference type="NCBI Taxonomy" id="741705"/>
    <lineage>
        <taxon>Eukaryota</taxon>
        <taxon>Fungi</taxon>
        <taxon>Dikarya</taxon>
        <taxon>Basidiomycota</taxon>
        <taxon>Agaricomycotina</taxon>
        <taxon>Agaricomycetes</taxon>
        <taxon>Agaricomycetidae</taxon>
        <taxon>Boletales</taxon>
        <taxon>Coniophorineae</taxon>
        <taxon>Coniophoraceae</taxon>
        <taxon>Coniophora</taxon>
    </lineage>
</organism>
<accession>A0A5M3MH51</accession>
<keyword evidence="4" id="KW-1185">Reference proteome</keyword>
<dbReference type="PRINTS" id="PR00111">
    <property type="entry name" value="ABHYDROLASE"/>
</dbReference>
<sequence length="314" mass="32779">MSTFILGQASVHTSNPPNPTHAHHSIPAPDRSLVTLSDGKSLHVELTGPASSDLTPVVFVHGLGGSSATWTPLLDVSGLAKTRPVLTFDLEGHGLSPLYTTNISIESYTENVKNVMDGAGVQRAVIVGHSMGGLIVTTFAAKYPERTEKLCKPPSHTHLPRPNQRPPLKVLIGPVKSFAEAGVKALGARAEAVRTGGMSAVADTVAASGISQKSLASRPLAKGMLRASLLATPAFGYALACLALTKALDPDYAAIGVPTLILAGDEDRTCPEATVRFLEGAIGGAKVVTLRNVGHWHIVEDVEGTARELRAFVG</sequence>
<protein>
    <submittedName>
        <fullName evidence="3">Alpha beta-hydrolase</fullName>
    </submittedName>
</protein>
<gene>
    <name evidence="3" type="ORF">CONPUDRAFT_146043</name>
</gene>
<feature type="region of interest" description="Disordered" evidence="1">
    <location>
        <begin position="1"/>
        <end position="29"/>
    </location>
</feature>
<dbReference type="AlphaFoldDB" id="A0A5M3MH51"/>
<dbReference type="PANTHER" id="PTHR43798">
    <property type="entry name" value="MONOACYLGLYCEROL LIPASE"/>
    <property type="match status" value="1"/>
</dbReference>
<evidence type="ECO:0000313" key="4">
    <source>
        <dbReference type="Proteomes" id="UP000053558"/>
    </source>
</evidence>
<dbReference type="GO" id="GO:0016787">
    <property type="term" value="F:hydrolase activity"/>
    <property type="evidence" value="ECO:0007669"/>
    <property type="project" value="UniProtKB-KW"/>
</dbReference>
<dbReference type="GO" id="GO:0016020">
    <property type="term" value="C:membrane"/>
    <property type="evidence" value="ECO:0007669"/>
    <property type="project" value="TreeGrafter"/>
</dbReference>
<name>A0A5M3MH51_CONPW</name>
<dbReference type="InterPro" id="IPR050266">
    <property type="entry name" value="AB_hydrolase_sf"/>
</dbReference>
<evidence type="ECO:0000259" key="2">
    <source>
        <dbReference type="Pfam" id="PF12697"/>
    </source>
</evidence>
<dbReference type="Proteomes" id="UP000053558">
    <property type="component" value="Unassembled WGS sequence"/>
</dbReference>
<dbReference type="GeneID" id="19202144"/>
<dbReference type="OrthoDB" id="411064at2759"/>
<feature type="domain" description="AB hydrolase-1" evidence="2">
    <location>
        <begin position="57"/>
        <end position="307"/>
    </location>
</feature>
<proteinExistence type="predicted"/>
<dbReference type="OMA" id="CQTLIIT"/>
<dbReference type="Pfam" id="PF12697">
    <property type="entry name" value="Abhydrolase_6"/>
    <property type="match status" value="1"/>
</dbReference>
<comment type="caution">
    <text evidence="3">The sequence shown here is derived from an EMBL/GenBank/DDBJ whole genome shotgun (WGS) entry which is preliminary data.</text>
</comment>
<dbReference type="PANTHER" id="PTHR43798:SF33">
    <property type="entry name" value="HYDROLASE, PUTATIVE (AFU_ORTHOLOGUE AFUA_2G14860)-RELATED"/>
    <property type="match status" value="1"/>
</dbReference>
<reference evidence="4" key="1">
    <citation type="journal article" date="2012" name="Science">
        <title>The Paleozoic origin of enzymatic lignin decomposition reconstructed from 31 fungal genomes.</title>
        <authorList>
            <person name="Floudas D."/>
            <person name="Binder M."/>
            <person name="Riley R."/>
            <person name="Barry K."/>
            <person name="Blanchette R.A."/>
            <person name="Henrissat B."/>
            <person name="Martinez A.T."/>
            <person name="Otillar R."/>
            <person name="Spatafora J.W."/>
            <person name="Yadav J.S."/>
            <person name="Aerts A."/>
            <person name="Benoit I."/>
            <person name="Boyd A."/>
            <person name="Carlson A."/>
            <person name="Copeland A."/>
            <person name="Coutinho P.M."/>
            <person name="de Vries R.P."/>
            <person name="Ferreira P."/>
            <person name="Findley K."/>
            <person name="Foster B."/>
            <person name="Gaskell J."/>
            <person name="Glotzer D."/>
            <person name="Gorecki P."/>
            <person name="Heitman J."/>
            <person name="Hesse C."/>
            <person name="Hori C."/>
            <person name="Igarashi K."/>
            <person name="Jurgens J.A."/>
            <person name="Kallen N."/>
            <person name="Kersten P."/>
            <person name="Kohler A."/>
            <person name="Kuees U."/>
            <person name="Kumar T.K.A."/>
            <person name="Kuo A."/>
            <person name="LaButti K."/>
            <person name="Larrondo L.F."/>
            <person name="Lindquist E."/>
            <person name="Ling A."/>
            <person name="Lombard V."/>
            <person name="Lucas S."/>
            <person name="Lundell T."/>
            <person name="Martin R."/>
            <person name="McLaughlin D.J."/>
            <person name="Morgenstern I."/>
            <person name="Morin E."/>
            <person name="Murat C."/>
            <person name="Nagy L.G."/>
            <person name="Nolan M."/>
            <person name="Ohm R.A."/>
            <person name="Patyshakuliyeva A."/>
            <person name="Rokas A."/>
            <person name="Ruiz-Duenas F.J."/>
            <person name="Sabat G."/>
            <person name="Salamov A."/>
            <person name="Samejima M."/>
            <person name="Schmutz J."/>
            <person name="Slot J.C."/>
            <person name="St John F."/>
            <person name="Stenlid J."/>
            <person name="Sun H."/>
            <person name="Sun S."/>
            <person name="Syed K."/>
            <person name="Tsang A."/>
            <person name="Wiebenga A."/>
            <person name="Young D."/>
            <person name="Pisabarro A."/>
            <person name="Eastwood D.C."/>
            <person name="Martin F."/>
            <person name="Cullen D."/>
            <person name="Grigoriev I.V."/>
            <person name="Hibbett D.S."/>
        </authorList>
    </citation>
    <scope>NUCLEOTIDE SEQUENCE [LARGE SCALE GENOMIC DNA]</scope>
    <source>
        <strain evidence="4">RWD-64-598 SS2</strain>
    </source>
</reference>
<dbReference type="KEGG" id="cput:CONPUDRAFT_146043"/>
<feature type="compositionally biased region" description="Polar residues" evidence="1">
    <location>
        <begin position="1"/>
        <end position="15"/>
    </location>
</feature>
<dbReference type="InterPro" id="IPR000073">
    <property type="entry name" value="AB_hydrolase_1"/>
</dbReference>
<evidence type="ECO:0000313" key="3">
    <source>
        <dbReference type="EMBL" id="EIW77955.1"/>
    </source>
</evidence>
<dbReference type="RefSeq" id="XP_007772245.1">
    <property type="nucleotide sequence ID" value="XM_007774055.1"/>
</dbReference>
<dbReference type="SUPFAM" id="SSF53474">
    <property type="entry name" value="alpha/beta-Hydrolases"/>
    <property type="match status" value="1"/>
</dbReference>
<evidence type="ECO:0000256" key="1">
    <source>
        <dbReference type="SAM" id="MobiDB-lite"/>
    </source>
</evidence>
<keyword evidence="3" id="KW-0378">Hydrolase</keyword>
<dbReference type="EMBL" id="JH711583">
    <property type="protein sequence ID" value="EIW77955.1"/>
    <property type="molecule type" value="Genomic_DNA"/>
</dbReference>
<dbReference type="Gene3D" id="3.40.50.1820">
    <property type="entry name" value="alpha/beta hydrolase"/>
    <property type="match status" value="1"/>
</dbReference>
<dbReference type="InterPro" id="IPR029058">
    <property type="entry name" value="AB_hydrolase_fold"/>
</dbReference>